<protein>
    <submittedName>
        <fullName evidence="1">Uncharacterized protein</fullName>
    </submittedName>
</protein>
<comment type="caution">
    <text evidence="1">The sequence shown here is derived from an EMBL/GenBank/DDBJ whole genome shotgun (WGS) entry which is preliminary data.</text>
</comment>
<name>A0AA42VE65_AERCA</name>
<sequence length="335" mass="39070">MEVLIQKRFFLFVHSTVQRQGVLVMEYKLDIKENALDSFNEALAKFEQGENGDLRHYKFAILHLSHFLELVLKLYIVSVNENLIFSKCFRHIEARAKKESISLLQSYQLLCQEGFKLESLLVNIPHPHTITLDQALEFSKCEKCGVTGVDFIDVDFCNDIEWLKGLRNNIEHYQFRLPPKEVRLCIGRLVRGAVEFVDIFNLFDFHKEVGKESYHVFEILADEYTHLLKEAEREVSEKEEEVYRGVRPKHYVFIEWNVYQCPECSNNTMIPSDDSSTGYKCTFCSNEESDEIEIPCDCCGSMATVEEMATWSMDDGTIEHRCYFCSGQYYADKDD</sequence>
<accession>A0AA42VE65</accession>
<proteinExistence type="predicted"/>
<dbReference type="EMBL" id="JAOCFT010000001">
    <property type="protein sequence ID" value="MDH1899560.1"/>
    <property type="molecule type" value="Genomic_DNA"/>
</dbReference>
<dbReference type="RefSeq" id="WP_279981910.1">
    <property type="nucleotide sequence ID" value="NZ_JALLMM010000006.1"/>
</dbReference>
<evidence type="ECO:0000313" key="2">
    <source>
        <dbReference type="Proteomes" id="UP001160758"/>
    </source>
</evidence>
<gene>
    <name evidence="1" type="ORF">N5I07_18725</name>
</gene>
<reference evidence="1" key="1">
    <citation type="submission" date="2022-09" db="EMBL/GenBank/DDBJ databases">
        <title>Intensive care unit water sources are persistently colonized with multi-drug resistant bacteria and are the site of extensive horizontal gene transfer of antibiotic resistance genes.</title>
        <authorList>
            <person name="Diorio-Toth L."/>
        </authorList>
    </citation>
    <scope>NUCLEOTIDE SEQUENCE</scope>
    <source>
        <strain evidence="1">GD03796</strain>
    </source>
</reference>
<dbReference type="AlphaFoldDB" id="A0AA42VE65"/>
<evidence type="ECO:0000313" key="1">
    <source>
        <dbReference type="EMBL" id="MDH1899560.1"/>
    </source>
</evidence>
<dbReference type="Proteomes" id="UP001160758">
    <property type="component" value="Unassembled WGS sequence"/>
</dbReference>
<organism evidence="1 2">
    <name type="scientific">Aeromonas caviae</name>
    <name type="common">Aeromonas punctata</name>
    <dbReference type="NCBI Taxonomy" id="648"/>
    <lineage>
        <taxon>Bacteria</taxon>
        <taxon>Pseudomonadati</taxon>
        <taxon>Pseudomonadota</taxon>
        <taxon>Gammaproteobacteria</taxon>
        <taxon>Aeromonadales</taxon>
        <taxon>Aeromonadaceae</taxon>
        <taxon>Aeromonas</taxon>
    </lineage>
</organism>